<evidence type="ECO:0000313" key="1">
    <source>
        <dbReference type="EMBL" id="GAA3223040.1"/>
    </source>
</evidence>
<reference evidence="2" key="1">
    <citation type="journal article" date="2019" name="Int. J. Syst. Evol. Microbiol.">
        <title>The Global Catalogue of Microorganisms (GCM) 10K type strain sequencing project: providing services to taxonomists for standard genome sequencing and annotation.</title>
        <authorList>
            <consortium name="The Broad Institute Genomics Platform"/>
            <consortium name="The Broad Institute Genome Sequencing Center for Infectious Disease"/>
            <person name="Wu L."/>
            <person name="Ma J."/>
        </authorList>
    </citation>
    <scope>NUCLEOTIDE SEQUENCE [LARGE SCALE GENOMIC DNA]</scope>
    <source>
        <strain evidence="2">JCM 9377</strain>
    </source>
</reference>
<gene>
    <name evidence="1" type="ORF">GCM10010468_49250</name>
</gene>
<sequence>MIGLALAALLGGLAVHLWQRRAPVTRPIRRALRIVQGAVGVLVPFVRPHTGHHTPHRGTAIITDQQVRKARPA</sequence>
<protein>
    <submittedName>
        <fullName evidence="1">Uncharacterized protein</fullName>
    </submittedName>
</protein>
<dbReference type="RefSeq" id="WP_344832454.1">
    <property type="nucleotide sequence ID" value="NZ_BAAAUV010000013.1"/>
</dbReference>
<dbReference type="EMBL" id="BAAAUV010000013">
    <property type="protein sequence ID" value="GAA3223040.1"/>
    <property type="molecule type" value="Genomic_DNA"/>
</dbReference>
<keyword evidence="2" id="KW-1185">Reference proteome</keyword>
<organism evidence="1 2">
    <name type="scientific">Actinocorallia longicatena</name>
    <dbReference type="NCBI Taxonomy" id="111803"/>
    <lineage>
        <taxon>Bacteria</taxon>
        <taxon>Bacillati</taxon>
        <taxon>Actinomycetota</taxon>
        <taxon>Actinomycetes</taxon>
        <taxon>Streptosporangiales</taxon>
        <taxon>Thermomonosporaceae</taxon>
        <taxon>Actinocorallia</taxon>
    </lineage>
</organism>
<evidence type="ECO:0000313" key="2">
    <source>
        <dbReference type="Proteomes" id="UP001501237"/>
    </source>
</evidence>
<dbReference type="Proteomes" id="UP001501237">
    <property type="component" value="Unassembled WGS sequence"/>
</dbReference>
<proteinExistence type="predicted"/>
<comment type="caution">
    <text evidence="1">The sequence shown here is derived from an EMBL/GenBank/DDBJ whole genome shotgun (WGS) entry which is preliminary data.</text>
</comment>
<accession>A0ABP6QGS0</accession>
<name>A0ABP6QGS0_9ACTN</name>